<dbReference type="EMBL" id="JARZFX010000001">
    <property type="protein sequence ID" value="MEC5422074.1"/>
    <property type="molecule type" value="Genomic_DNA"/>
</dbReference>
<proteinExistence type="predicted"/>
<protein>
    <submittedName>
        <fullName evidence="2">Helix-turn-helix domain-containing protein</fullName>
    </submittedName>
</protein>
<accession>A0ABU6KC82</accession>
<evidence type="ECO:0000313" key="3">
    <source>
        <dbReference type="Proteomes" id="UP001335737"/>
    </source>
</evidence>
<dbReference type="InterPro" id="IPR041657">
    <property type="entry name" value="HTH_17"/>
</dbReference>
<gene>
    <name evidence="2" type="ORF">QGM71_01025</name>
</gene>
<organism evidence="2 3">
    <name type="scientific">Virgibacillus tibetensis</name>
    <dbReference type="NCBI Taxonomy" id="3042313"/>
    <lineage>
        <taxon>Bacteria</taxon>
        <taxon>Bacillati</taxon>
        <taxon>Bacillota</taxon>
        <taxon>Bacilli</taxon>
        <taxon>Bacillales</taxon>
        <taxon>Bacillaceae</taxon>
        <taxon>Virgibacillus</taxon>
    </lineage>
</organism>
<sequence length="74" mass="8870">MSKYLYMAERRQSMRNIRGVEKLEQYLIENEVPIGQTTLYKLVREKEIPHIRISSRVLVFNLDSIDSWLQKEVS</sequence>
<dbReference type="Proteomes" id="UP001335737">
    <property type="component" value="Unassembled WGS sequence"/>
</dbReference>
<dbReference type="RefSeq" id="WP_327605647.1">
    <property type="nucleotide sequence ID" value="NZ_JARZFX010000001.1"/>
</dbReference>
<comment type="caution">
    <text evidence="2">The sequence shown here is derived from an EMBL/GenBank/DDBJ whole genome shotgun (WGS) entry which is preliminary data.</text>
</comment>
<evidence type="ECO:0000259" key="1">
    <source>
        <dbReference type="Pfam" id="PF12728"/>
    </source>
</evidence>
<reference evidence="2 3" key="1">
    <citation type="journal article" date="2024" name="Int. J. Syst. Evol. Microbiol.">
        <title>Virgibacillus tibetensis sp. nov., isolated from salt lake on the Tibetan Plateau of China.</title>
        <authorList>
            <person name="Phurbu D."/>
            <person name="Liu Z.-X."/>
            <person name="Wang R."/>
            <person name="Zheng Y.-Y."/>
            <person name="Liu H.-C."/>
            <person name="Zhou Y.-G."/>
            <person name="Yu Y.-J."/>
            <person name="Li A.-H."/>
        </authorList>
    </citation>
    <scope>NUCLEOTIDE SEQUENCE [LARGE SCALE GENOMIC DNA]</scope>
    <source>
        <strain evidence="2 3">C22-A2</strain>
    </source>
</reference>
<dbReference type="Pfam" id="PF12728">
    <property type="entry name" value="HTH_17"/>
    <property type="match status" value="1"/>
</dbReference>
<feature type="domain" description="Helix-turn-helix" evidence="1">
    <location>
        <begin position="34"/>
        <end position="71"/>
    </location>
</feature>
<evidence type="ECO:0000313" key="2">
    <source>
        <dbReference type="EMBL" id="MEC5422074.1"/>
    </source>
</evidence>
<name>A0ABU6KC82_9BACI</name>
<keyword evidence="3" id="KW-1185">Reference proteome</keyword>